<feature type="transmembrane region" description="Helical" evidence="1">
    <location>
        <begin position="31"/>
        <end position="50"/>
    </location>
</feature>
<evidence type="ECO:0000313" key="2">
    <source>
        <dbReference type="EMBL" id="OJJ81050.1"/>
    </source>
</evidence>
<gene>
    <name evidence="2" type="ORF">ASPGLDRAFT_763992</name>
</gene>
<keyword evidence="1" id="KW-0812">Transmembrane</keyword>
<name>A0A1L9VAW5_ASPGL</name>
<organism evidence="2 3">
    <name type="scientific">Aspergillus glaucus CBS 516.65</name>
    <dbReference type="NCBI Taxonomy" id="1160497"/>
    <lineage>
        <taxon>Eukaryota</taxon>
        <taxon>Fungi</taxon>
        <taxon>Dikarya</taxon>
        <taxon>Ascomycota</taxon>
        <taxon>Pezizomycotina</taxon>
        <taxon>Eurotiomycetes</taxon>
        <taxon>Eurotiomycetidae</taxon>
        <taxon>Eurotiales</taxon>
        <taxon>Aspergillaceae</taxon>
        <taxon>Aspergillus</taxon>
        <taxon>Aspergillus subgen. Aspergillus</taxon>
    </lineage>
</organism>
<keyword evidence="3" id="KW-1185">Reference proteome</keyword>
<dbReference type="GeneID" id="34466112"/>
<accession>A0A1L9VAW5</accession>
<dbReference type="EMBL" id="KV878907">
    <property type="protein sequence ID" value="OJJ81050.1"/>
    <property type="molecule type" value="Genomic_DNA"/>
</dbReference>
<evidence type="ECO:0000313" key="3">
    <source>
        <dbReference type="Proteomes" id="UP000184300"/>
    </source>
</evidence>
<keyword evidence="1" id="KW-0472">Membrane</keyword>
<evidence type="ECO:0000256" key="1">
    <source>
        <dbReference type="SAM" id="Phobius"/>
    </source>
</evidence>
<dbReference type="Proteomes" id="UP000184300">
    <property type="component" value="Unassembled WGS sequence"/>
</dbReference>
<dbReference type="RefSeq" id="XP_022397748.1">
    <property type="nucleotide sequence ID" value="XM_022549852.1"/>
</dbReference>
<proteinExistence type="predicted"/>
<protein>
    <submittedName>
        <fullName evidence="2">Uncharacterized protein</fullName>
    </submittedName>
</protein>
<reference evidence="3" key="1">
    <citation type="journal article" date="2017" name="Genome Biol.">
        <title>Comparative genomics reveals high biological diversity and specific adaptations in the industrially and medically important fungal genus Aspergillus.</title>
        <authorList>
            <person name="de Vries R.P."/>
            <person name="Riley R."/>
            <person name="Wiebenga A."/>
            <person name="Aguilar-Osorio G."/>
            <person name="Amillis S."/>
            <person name="Uchima C.A."/>
            <person name="Anderluh G."/>
            <person name="Asadollahi M."/>
            <person name="Askin M."/>
            <person name="Barry K."/>
            <person name="Battaglia E."/>
            <person name="Bayram O."/>
            <person name="Benocci T."/>
            <person name="Braus-Stromeyer S.A."/>
            <person name="Caldana C."/>
            <person name="Canovas D."/>
            <person name="Cerqueira G.C."/>
            <person name="Chen F."/>
            <person name="Chen W."/>
            <person name="Choi C."/>
            <person name="Clum A."/>
            <person name="Dos Santos R.A."/>
            <person name="Damasio A.R."/>
            <person name="Diallinas G."/>
            <person name="Emri T."/>
            <person name="Fekete E."/>
            <person name="Flipphi M."/>
            <person name="Freyberg S."/>
            <person name="Gallo A."/>
            <person name="Gournas C."/>
            <person name="Habgood R."/>
            <person name="Hainaut M."/>
            <person name="Harispe M.L."/>
            <person name="Henrissat B."/>
            <person name="Hilden K.S."/>
            <person name="Hope R."/>
            <person name="Hossain A."/>
            <person name="Karabika E."/>
            <person name="Karaffa L."/>
            <person name="Karanyi Z."/>
            <person name="Krasevec N."/>
            <person name="Kuo A."/>
            <person name="Kusch H."/>
            <person name="LaButti K."/>
            <person name="Lagendijk E.L."/>
            <person name="Lapidus A."/>
            <person name="Levasseur A."/>
            <person name="Lindquist E."/>
            <person name="Lipzen A."/>
            <person name="Logrieco A.F."/>
            <person name="MacCabe A."/>
            <person name="Maekelae M.R."/>
            <person name="Malavazi I."/>
            <person name="Melin P."/>
            <person name="Meyer V."/>
            <person name="Mielnichuk N."/>
            <person name="Miskei M."/>
            <person name="Molnar A.P."/>
            <person name="Mule G."/>
            <person name="Ngan C.Y."/>
            <person name="Orejas M."/>
            <person name="Orosz E."/>
            <person name="Ouedraogo J.P."/>
            <person name="Overkamp K.M."/>
            <person name="Park H.-S."/>
            <person name="Perrone G."/>
            <person name="Piumi F."/>
            <person name="Punt P.J."/>
            <person name="Ram A.F."/>
            <person name="Ramon A."/>
            <person name="Rauscher S."/>
            <person name="Record E."/>
            <person name="Riano-Pachon D.M."/>
            <person name="Robert V."/>
            <person name="Roehrig J."/>
            <person name="Ruller R."/>
            <person name="Salamov A."/>
            <person name="Salih N.S."/>
            <person name="Samson R.A."/>
            <person name="Sandor E."/>
            <person name="Sanguinetti M."/>
            <person name="Schuetze T."/>
            <person name="Sepcic K."/>
            <person name="Shelest E."/>
            <person name="Sherlock G."/>
            <person name="Sophianopoulou V."/>
            <person name="Squina F.M."/>
            <person name="Sun H."/>
            <person name="Susca A."/>
            <person name="Todd R.B."/>
            <person name="Tsang A."/>
            <person name="Unkles S.E."/>
            <person name="van de Wiele N."/>
            <person name="van Rossen-Uffink D."/>
            <person name="Oliveira J.V."/>
            <person name="Vesth T.C."/>
            <person name="Visser J."/>
            <person name="Yu J.-H."/>
            <person name="Zhou M."/>
            <person name="Andersen M.R."/>
            <person name="Archer D.B."/>
            <person name="Baker S.E."/>
            <person name="Benoit I."/>
            <person name="Brakhage A.A."/>
            <person name="Braus G.H."/>
            <person name="Fischer R."/>
            <person name="Frisvad J.C."/>
            <person name="Goldman G.H."/>
            <person name="Houbraken J."/>
            <person name="Oakley B."/>
            <person name="Pocsi I."/>
            <person name="Scazzocchio C."/>
            <person name="Seiboth B."/>
            <person name="vanKuyk P.A."/>
            <person name="Wortman J."/>
            <person name="Dyer P.S."/>
            <person name="Grigoriev I.V."/>
        </authorList>
    </citation>
    <scope>NUCLEOTIDE SEQUENCE [LARGE SCALE GENOMIC DNA]</scope>
    <source>
        <strain evidence="3">CBS 516.65</strain>
    </source>
</reference>
<sequence>MCDKFLPSFLFRDTHPPPSNTFLLSLHLQPILSWVPVIHFLLLMCGVHVLNLHCISSTPLFIGAVRSVWRLNSGLLPDRLDCHLPATCDPLK</sequence>
<dbReference type="AlphaFoldDB" id="A0A1L9VAW5"/>
<keyword evidence="1" id="KW-1133">Transmembrane helix</keyword>
<dbReference type="VEuPathDB" id="FungiDB:ASPGLDRAFT_763992"/>